<reference evidence="2 3" key="1">
    <citation type="journal article" date="2023" name="G3 (Bethesda)">
        <title>A chromosome-level genome assembly of Zasmidium syzygii isolated from banana leaves.</title>
        <authorList>
            <person name="van Westerhoven A.C."/>
            <person name="Mehrabi R."/>
            <person name="Talebi R."/>
            <person name="Steentjes M.B.F."/>
            <person name="Corcolon B."/>
            <person name="Chong P.A."/>
            <person name="Kema G.H.J."/>
            <person name="Seidl M.F."/>
        </authorList>
    </citation>
    <scope>NUCLEOTIDE SEQUENCE [LARGE SCALE GENOMIC DNA]</scope>
    <source>
        <strain evidence="2 3">P124</strain>
    </source>
</reference>
<comment type="caution">
    <text evidence="2">The sequence shown here is derived from an EMBL/GenBank/DDBJ whole genome shotgun (WGS) entry which is preliminary data.</text>
</comment>
<feature type="compositionally biased region" description="Polar residues" evidence="1">
    <location>
        <begin position="42"/>
        <end position="54"/>
    </location>
</feature>
<dbReference type="EMBL" id="JAXOVC010000001">
    <property type="protein sequence ID" value="KAK4506521.1"/>
    <property type="molecule type" value="Genomic_DNA"/>
</dbReference>
<evidence type="ECO:0000313" key="3">
    <source>
        <dbReference type="Proteomes" id="UP001305779"/>
    </source>
</evidence>
<sequence length="199" mass="21505">MPSLPVLQASATSPSAIAANATSITPSDSPSQVYNRRVGKRGSTNNPFKGSLKTLTPSNQGVSIAFFADAFNTKASISQAIPVKGSLEPSVHNKSNGAADAIDTSQHQQARPRQKQLRKPQLHQRRLPADTFSTSINATSLPNCRDYQTFQASDLANLLHPLSLFNLPLQLRRQQLPSFQTNDPSNGKGIFLSSLEARL</sequence>
<evidence type="ECO:0000313" key="2">
    <source>
        <dbReference type="EMBL" id="KAK4506521.1"/>
    </source>
</evidence>
<feature type="compositionally biased region" description="Basic residues" evidence="1">
    <location>
        <begin position="110"/>
        <end position="126"/>
    </location>
</feature>
<feature type="region of interest" description="Disordered" evidence="1">
    <location>
        <begin position="90"/>
        <end position="129"/>
    </location>
</feature>
<feature type="region of interest" description="Disordered" evidence="1">
    <location>
        <begin position="21"/>
        <end position="54"/>
    </location>
</feature>
<name>A0ABR0EXX9_ZASCE</name>
<protein>
    <submittedName>
        <fullName evidence="2">Uncharacterized protein</fullName>
    </submittedName>
</protein>
<gene>
    <name evidence="2" type="ORF">PRZ48_000253</name>
</gene>
<feature type="compositionally biased region" description="Polar residues" evidence="1">
    <location>
        <begin position="21"/>
        <end position="34"/>
    </location>
</feature>
<keyword evidence="3" id="KW-1185">Reference proteome</keyword>
<accession>A0ABR0EXX9</accession>
<organism evidence="2 3">
    <name type="scientific">Zasmidium cellare</name>
    <name type="common">Wine cellar mold</name>
    <name type="synonym">Racodium cellare</name>
    <dbReference type="NCBI Taxonomy" id="395010"/>
    <lineage>
        <taxon>Eukaryota</taxon>
        <taxon>Fungi</taxon>
        <taxon>Dikarya</taxon>
        <taxon>Ascomycota</taxon>
        <taxon>Pezizomycotina</taxon>
        <taxon>Dothideomycetes</taxon>
        <taxon>Dothideomycetidae</taxon>
        <taxon>Mycosphaerellales</taxon>
        <taxon>Mycosphaerellaceae</taxon>
        <taxon>Zasmidium</taxon>
    </lineage>
</organism>
<proteinExistence type="predicted"/>
<dbReference type="Proteomes" id="UP001305779">
    <property type="component" value="Unassembled WGS sequence"/>
</dbReference>
<evidence type="ECO:0000256" key="1">
    <source>
        <dbReference type="SAM" id="MobiDB-lite"/>
    </source>
</evidence>